<comment type="caution">
    <text evidence="3">The sequence shown here is derived from an EMBL/GenBank/DDBJ whole genome shotgun (WGS) entry which is preliminary data.</text>
</comment>
<reference evidence="3 4" key="1">
    <citation type="submission" date="2019-07" db="EMBL/GenBank/DDBJ databases">
        <title>Whole genome shotgun sequence of Pseudonocardia sulfidoxydans NBRC 16205.</title>
        <authorList>
            <person name="Hosoyama A."/>
            <person name="Uohara A."/>
            <person name="Ohji S."/>
            <person name="Ichikawa N."/>
        </authorList>
    </citation>
    <scope>NUCLEOTIDE SEQUENCE [LARGE SCALE GENOMIC DNA]</scope>
    <source>
        <strain evidence="3 4">NBRC 16205</strain>
    </source>
</reference>
<evidence type="ECO:0000256" key="2">
    <source>
        <dbReference type="ARBA" id="ARBA00022843"/>
    </source>
</evidence>
<dbReference type="Proteomes" id="UP000321685">
    <property type="component" value="Unassembled WGS sequence"/>
</dbReference>
<dbReference type="OrthoDB" id="3576247at2"/>
<dbReference type="SUPFAM" id="SSF117074">
    <property type="entry name" value="Hypothetical protein PA1324"/>
    <property type="match status" value="1"/>
</dbReference>
<evidence type="ECO:0000256" key="1">
    <source>
        <dbReference type="ARBA" id="ARBA00022499"/>
    </source>
</evidence>
<dbReference type="GO" id="GO:0005975">
    <property type="term" value="P:carbohydrate metabolic process"/>
    <property type="evidence" value="ECO:0007669"/>
    <property type="project" value="UniProtKB-ARBA"/>
</dbReference>
<dbReference type="AlphaFoldDB" id="A0A511D9K6"/>
<keyword evidence="4" id="KW-1185">Reference proteome</keyword>
<dbReference type="InterPro" id="IPR013783">
    <property type="entry name" value="Ig-like_fold"/>
</dbReference>
<accession>A0A511D9K6</accession>
<dbReference type="SUPFAM" id="SSF49478">
    <property type="entry name" value="Cna protein B-type domain"/>
    <property type="match status" value="1"/>
</dbReference>
<evidence type="ECO:0000313" key="3">
    <source>
        <dbReference type="EMBL" id="GEL21495.1"/>
    </source>
</evidence>
<keyword evidence="1" id="KW-1017">Isopeptide bond</keyword>
<dbReference type="Gene3D" id="2.60.40.1120">
    <property type="entry name" value="Carboxypeptidase-like, regulatory domain"/>
    <property type="match status" value="2"/>
</dbReference>
<dbReference type="Gene3D" id="2.60.40.10">
    <property type="entry name" value="Immunoglobulins"/>
    <property type="match status" value="1"/>
</dbReference>
<protein>
    <submittedName>
        <fullName evidence="3">Uncharacterized protein</fullName>
    </submittedName>
</protein>
<gene>
    <name evidence="3" type="ORF">PSU4_04490</name>
</gene>
<organism evidence="3 4">
    <name type="scientific">Pseudonocardia sulfidoxydans NBRC 16205</name>
    <dbReference type="NCBI Taxonomy" id="1223511"/>
    <lineage>
        <taxon>Bacteria</taxon>
        <taxon>Bacillati</taxon>
        <taxon>Actinomycetota</taxon>
        <taxon>Actinomycetes</taxon>
        <taxon>Pseudonocardiales</taxon>
        <taxon>Pseudonocardiaceae</taxon>
        <taxon>Pseudonocardia</taxon>
    </lineage>
</organism>
<dbReference type="Pfam" id="PF13620">
    <property type="entry name" value="CarboxypepD_reg"/>
    <property type="match status" value="2"/>
</dbReference>
<name>A0A511D9K6_9PSEU</name>
<dbReference type="Pfam" id="PF07210">
    <property type="entry name" value="DUF1416"/>
    <property type="match status" value="1"/>
</dbReference>
<dbReference type="EMBL" id="BJVJ01000003">
    <property type="protein sequence ID" value="GEL21495.1"/>
    <property type="molecule type" value="Genomic_DNA"/>
</dbReference>
<sequence length="253" mass="25167">MSAQEDGRVTGVVRSGTTPLDDAVLTLTDGAGTQVGRVARTPEGHFGFDDVAPGRYVLIVHHSGHRPRALTVRVAAGHATPSLSVVLEPIAGVRGVVRDPDTGSPVAAATVVALDAGGDVVATTISDPDGTYRLGGVDAAITIVVAAPGADPVARGIDRDAGLDGSDQVVDLPVRTRGALAGTVSGDGPVAGLGLVLLDGTGRPVAATSTGADGGYRFDAVPAGTYTLRSDAHAAVASVAVGPHEEPQDLVLS</sequence>
<dbReference type="SUPFAM" id="SSF49464">
    <property type="entry name" value="Carboxypeptidase regulatory domain-like"/>
    <property type="match status" value="1"/>
</dbReference>
<evidence type="ECO:0000313" key="4">
    <source>
        <dbReference type="Proteomes" id="UP000321685"/>
    </source>
</evidence>
<proteinExistence type="predicted"/>
<dbReference type="InterPro" id="IPR010814">
    <property type="entry name" value="DUF1416"/>
</dbReference>
<dbReference type="RefSeq" id="WP_147102241.1">
    <property type="nucleotide sequence ID" value="NZ_BJVJ01000003.1"/>
</dbReference>
<dbReference type="InterPro" id="IPR008969">
    <property type="entry name" value="CarboxyPept-like_regulatory"/>
</dbReference>
<keyword evidence="2" id="KW-0832">Ubl conjugation</keyword>